<accession>A0ABV8DTR6</accession>
<comment type="caution">
    <text evidence="2">The sequence shown here is derived from an EMBL/GenBank/DDBJ whole genome shotgun (WGS) entry which is preliminary data.</text>
</comment>
<evidence type="ECO:0000313" key="2">
    <source>
        <dbReference type="EMBL" id="MFC3963049.1"/>
    </source>
</evidence>
<proteinExistence type="predicted"/>
<protein>
    <submittedName>
        <fullName evidence="2">(2Fe-2S)-binding protein</fullName>
    </submittedName>
</protein>
<dbReference type="Pfam" id="PF11575">
    <property type="entry name" value="FhuF_C"/>
    <property type="match status" value="1"/>
</dbReference>
<sequence>MTGTIGGAALRDPAWVTARIAEMGRSWGTDSCRAAGTLWWCMVASALVKPVVGAYAARSAVPTVELDRINCPVRADGGIETISLADDPAPDPRAAAQALRASLISVIATVAQASGAGIPALWAVVADAIGNRAIDAGAPAIAPTLAHDVGGKLPTPRFQEVAGRTFVKRISCCLVFEAPGCAMCTSCPKRPAAEREQLLTALTTGN</sequence>
<dbReference type="EMBL" id="JBHSAX010000013">
    <property type="protein sequence ID" value="MFC3963049.1"/>
    <property type="molecule type" value="Genomic_DNA"/>
</dbReference>
<gene>
    <name evidence="2" type="ORF">ACFO0B_13725</name>
</gene>
<dbReference type="RefSeq" id="WP_378612784.1">
    <property type="nucleotide sequence ID" value="NZ_JBHSAX010000013.1"/>
</dbReference>
<reference evidence="3" key="1">
    <citation type="journal article" date="2019" name="Int. J. Syst. Evol. Microbiol.">
        <title>The Global Catalogue of Microorganisms (GCM) 10K type strain sequencing project: providing services to taxonomists for standard genome sequencing and annotation.</title>
        <authorList>
            <consortium name="The Broad Institute Genomics Platform"/>
            <consortium name="The Broad Institute Genome Sequencing Center for Infectious Disease"/>
            <person name="Wu L."/>
            <person name="Ma J."/>
        </authorList>
    </citation>
    <scope>NUCLEOTIDE SEQUENCE [LARGE SCALE GENOMIC DNA]</scope>
    <source>
        <strain evidence="3">CGMCC 4.7330</strain>
    </source>
</reference>
<keyword evidence="3" id="KW-1185">Reference proteome</keyword>
<evidence type="ECO:0000313" key="3">
    <source>
        <dbReference type="Proteomes" id="UP001595696"/>
    </source>
</evidence>
<dbReference type="InterPro" id="IPR024726">
    <property type="entry name" value="FhuF_C"/>
</dbReference>
<name>A0ABV8DTR6_9NOCA</name>
<organism evidence="2 3">
    <name type="scientific">Nocardia jiangsuensis</name>
    <dbReference type="NCBI Taxonomy" id="1691563"/>
    <lineage>
        <taxon>Bacteria</taxon>
        <taxon>Bacillati</taxon>
        <taxon>Actinomycetota</taxon>
        <taxon>Actinomycetes</taxon>
        <taxon>Mycobacteriales</taxon>
        <taxon>Nocardiaceae</taxon>
        <taxon>Nocardia</taxon>
    </lineage>
</organism>
<evidence type="ECO:0000259" key="1">
    <source>
        <dbReference type="Pfam" id="PF11575"/>
    </source>
</evidence>
<feature type="domain" description="Ferric siderophore reductase C-terminal" evidence="1">
    <location>
        <begin position="171"/>
        <end position="189"/>
    </location>
</feature>
<dbReference type="Proteomes" id="UP001595696">
    <property type="component" value="Unassembled WGS sequence"/>
</dbReference>